<comment type="caution">
    <text evidence="1">The sequence shown here is derived from an EMBL/GenBank/DDBJ whole genome shotgun (WGS) entry which is preliminary data.</text>
</comment>
<name>A0A0F9DR66_9ZZZZ</name>
<protein>
    <recommendedName>
        <fullName evidence="2">PD-(D/E)XK endonuclease-like domain-containing protein</fullName>
    </recommendedName>
</protein>
<evidence type="ECO:0000313" key="1">
    <source>
        <dbReference type="EMBL" id="KKL64278.1"/>
    </source>
</evidence>
<accession>A0A0F9DR66</accession>
<dbReference type="AlphaFoldDB" id="A0A0F9DR66"/>
<dbReference type="Gene3D" id="3.90.320.10">
    <property type="match status" value="1"/>
</dbReference>
<proteinExistence type="predicted"/>
<gene>
    <name evidence="1" type="ORF">LCGC14_2166610</name>
</gene>
<evidence type="ECO:0008006" key="2">
    <source>
        <dbReference type="Google" id="ProtNLM"/>
    </source>
</evidence>
<reference evidence="1" key="1">
    <citation type="journal article" date="2015" name="Nature">
        <title>Complex archaea that bridge the gap between prokaryotes and eukaryotes.</title>
        <authorList>
            <person name="Spang A."/>
            <person name="Saw J.H."/>
            <person name="Jorgensen S.L."/>
            <person name="Zaremba-Niedzwiedzka K."/>
            <person name="Martijn J."/>
            <person name="Lind A.E."/>
            <person name="van Eijk R."/>
            <person name="Schleper C."/>
            <person name="Guy L."/>
            <person name="Ettema T.J."/>
        </authorList>
    </citation>
    <scope>NUCLEOTIDE SEQUENCE</scope>
</reference>
<organism evidence="1">
    <name type="scientific">marine sediment metagenome</name>
    <dbReference type="NCBI Taxonomy" id="412755"/>
    <lineage>
        <taxon>unclassified sequences</taxon>
        <taxon>metagenomes</taxon>
        <taxon>ecological metagenomes</taxon>
    </lineage>
</organism>
<feature type="non-terminal residue" evidence="1">
    <location>
        <position position="361"/>
    </location>
</feature>
<sequence>MLADIIPKIAGEEQGPPQPYYPRPSAAGPERCIRQMVYHGMNTPPAPWPNRALLVFDDSSWHEELVKDWIRKSAFTLHSEQMAVDCPMPGPVTSAIRKCLTCKANIGKDSVREEVLHGHIDGILTDMTDKDRLLECKAINHFSFDRAWKGDPWPLDYFAQVCVYIRGLQEDNPDLREAILLIKNKNTAAFMEFILDYDRKTDTMKILEVTRSDGSRAKPEFVMEHVIVKVYNKFASIDAHIVAKSLPARPYPPGTDWPCGYCRWGVVCWDGYEKEFVQMAKEQAMDEELENTCAYYLQADRDAKEMDKEAKRLKQIIGTYMKEKSYMSGRVGPYVVTRSLRHSTSWDEEAIPLDVVAVAKQ</sequence>
<dbReference type="InterPro" id="IPR011604">
    <property type="entry name" value="PDDEXK-like_dom_sf"/>
</dbReference>
<dbReference type="EMBL" id="LAZR01027893">
    <property type="protein sequence ID" value="KKL64278.1"/>
    <property type="molecule type" value="Genomic_DNA"/>
</dbReference>